<dbReference type="EMBL" id="CP046915">
    <property type="protein sequence ID" value="QGZ65026.1"/>
    <property type="molecule type" value="Genomic_DNA"/>
</dbReference>
<name>A0A7Z2GNG5_9BURK</name>
<dbReference type="InterPro" id="IPR029058">
    <property type="entry name" value="AB_hydrolase_fold"/>
</dbReference>
<dbReference type="PANTHER" id="PTHR42886">
    <property type="entry name" value="RE40534P-RELATED"/>
    <property type="match status" value="1"/>
</dbReference>
<proteinExistence type="predicted"/>
<protein>
    <submittedName>
        <fullName evidence="2">Alpha/beta fold hydrolase</fullName>
    </submittedName>
</protein>
<evidence type="ECO:0000313" key="3">
    <source>
        <dbReference type="Proteomes" id="UP000433577"/>
    </source>
</evidence>
<dbReference type="SUPFAM" id="SSF53474">
    <property type="entry name" value="alpha/beta-Hydrolases"/>
    <property type="match status" value="1"/>
</dbReference>
<feature type="domain" description="AB hydrolase-1" evidence="1">
    <location>
        <begin position="31"/>
        <end position="248"/>
    </location>
</feature>
<dbReference type="Gene3D" id="3.40.50.1820">
    <property type="entry name" value="alpha/beta hydrolase"/>
    <property type="match status" value="1"/>
</dbReference>
<dbReference type="KEGG" id="pacs:FAZ98_24860"/>
<dbReference type="GO" id="GO:0055088">
    <property type="term" value="P:lipid homeostasis"/>
    <property type="evidence" value="ECO:0007669"/>
    <property type="project" value="TreeGrafter"/>
</dbReference>
<dbReference type="PANTHER" id="PTHR42886:SF42">
    <property type="entry name" value="ALPHA_BETA-HYDROLASES SUPERFAMILY PROTEIN"/>
    <property type="match status" value="1"/>
</dbReference>
<dbReference type="GO" id="GO:0042171">
    <property type="term" value="F:lysophosphatidic acid acyltransferase activity"/>
    <property type="evidence" value="ECO:0007669"/>
    <property type="project" value="TreeGrafter"/>
</dbReference>
<accession>A0A7Z2GNG5</accession>
<dbReference type="Proteomes" id="UP000433577">
    <property type="component" value="Chromosome 3"/>
</dbReference>
<gene>
    <name evidence="2" type="ORF">FAZ98_24860</name>
</gene>
<dbReference type="GO" id="GO:0006654">
    <property type="term" value="P:phosphatidic acid biosynthetic process"/>
    <property type="evidence" value="ECO:0007669"/>
    <property type="project" value="TreeGrafter"/>
</dbReference>
<dbReference type="Pfam" id="PF00561">
    <property type="entry name" value="Abhydrolase_1"/>
    <property type="match status" value="1"/>
</dbReference>
<keyword evidence="3" id="KW-1185">Reference proteome</keyword>
<dbReference type="RefSeq" id="WP_158955035.1">
    <property type="nucleotide sequence ID" value="NZ_CP046915.1"/>
</dbReference>
<dbReference type="OrthoDB" id="9780134at2"/>
<organism evidence="2 3">
    <name type="scientific">Paraburkholderia acidisoli</name>
    <dbReference type="NCBI Taxonomy" id="2571748"/>
    <lineage>
        <taxon>Bacteria</taxon>
        <taxon>Pseudomonadati</taxon>
        <taxon>Pseudomonadota</taxon>
        <taxon>Betaproteobacteria</taxon>
        <taxon>Burkholderiales</taxon>
        <taxon>Burkholderiaceae</taxon>
        <taxon>Paraburkholderia</taxon>
    </lineage>
</organism>
<sequence length="269" mass="28973">MPSTTLDHATYNADGIHVERFTSPDAMPDRPPVLCVHGGCHGAWCWDVYAPEFAAAGYDVHVLDWRGRGGSAAVPTERFVKLSIADVVDDIRAVASRFDLPPVVVGHSMGGLASQLYAARYDVAALVLLTPVVPANVHPEPIELPIADFAAPWGPPPAEVARQLFFQGLSDDEARHYQALLVPESPKRVYEATRWTLEVDAARVPGGRTLLVSGELDVLTPPGTGRALAGLYGCEYWLEPGFGHNVLLGAAAQGLARRVRGWVDRQLGV</sequence>
<evidence type="ECO:0000259" key="1">
    <source>
        <dbReference type="Pfam" id="PF00561"/>
    </source>
</evidence>
<keyword evidence="2" id="KW-0378">Hydrolase</keyword>
<evidence type="ECO:0000313" key="2">
    <source>
        <dbReference type="EMBL" id="QGZ65026.1"/>
    </source>
</evidence>
<dbReference type="InterPro" id="IPR000073">
    <property type="entry name" value="AB_hydrolase_1"/>
</dbReference>
<reference evidence="2 3" key="1">
    <citation type="submission" date="2019-12" db="EMBL/GenBank/DDBJ databases">
        <title>Paraburkholderia acidiphila 7Q-K02 sp. nov and Paraburkholderia acidisoli DHF22 sp. nov., two strains isolated from forest soil.</title>
        <authorList>
            <person name="Gao Z."/>
            <person name="Qiu L."/>
        </authorList>
    </citation>
    <scope>NUCLEOTIDE SEQUENCE [LARGE SCALE GENOMIC DNA]</scope>
    <source>
        <strain evidence="2 3">DHF22</strain>
    </source>
</reference>
<dbReference type="AlphaFoldDB" id="A0A7Z2GNG5"/>
<dbReference type="GO" id="GO:0052689">
    <property type="term" value="F:carboxylic ester hydrolase activity"/>
    <property type="evidence" value="ECO:0007669"/>
    <property type="project" value="TreeGrafter"/>
</dbReference>